<dbReference type="eggNOG" id="ENOG502RZBZ">
    <property type="taxonomic scope" value="Eukaryota"/>
</dbReference>
<dbReference type="RefSeq" id="XP_010270327.1">
    <property type="nucleotide sequence ID" value="XM_010272025.2"/>
</dbReference>
<feature type="compositionally biased region" description="Low complexity" evidence="1">
    <location>
        <begin position="175"/>
        <end position="192"/>
    </location>
</feature>
<evidence type="ECO:0000256" key="1">
    <source>
        <dbReference type="SAM" id="MobiDB-lite"/>
    </source>
</evidence>
<dbReference type="OMA" id="GCCISKC"/>
<feature type="compositionally biased region" description="Low complexity" evidence="1">
    <location>
        <begin position="133"/>
        <end position="142"/>
    </location>
</feature>
<dbReference type="Proteomes" id="UP000189703">
    <property type="component" value="Unplaced"/>
</dbReference>
<feature type="region of interest" description="Disordered" evidence="1">
    <location>
        <begin position="118"/>
        <end position="200"/>
    </location>
</feature>
<dbReference type="PANTHER" id="PTHR33871">
    <property type="entry name" value="OS05G0503100 PROTEIN-RELATED"/>
    <property type="match status" value="1"/>
</dbReference>
<dbReference type="PANTHER" id="PTHR33871:SF18">
    <property type="entry name" value="F24J8.12 PROTEIN"/>
    <property type="match status" value="1"/>
</dbReference>
<dbReference type="AlphaFoldDB" id="A0A1U8B2V0"/>
<gene>
    <name evidence="3" type="primary">LOC104606695</name>
</gene>
<keyword evidence="2" id="KW-1185">Reference proteome</keyword>
<evidence type="ECO:0000313" key="3">
    <source>
        <dbReference type="RefSeq" id="XP_010270327.1"/>
    </source>
</evidence>
<protein>
    <submittedName>
        <fullName evidence="3">Uncharacterized protein</fullName>
    </submittedName>
</protein>
<dbReference type="FunCoup" id="A0A1U8B2V0">
    <property type="interactions" value="4"/>
</dbReference>
<feature type="compositionally biased region" description="Low complexity" evidence="1">
    <location>
        <begin position="39"/>
        <end position="80"/>
    </location>
</feature>
<dbReference type="KEGG" id="nnu:104606695"/>
<accession>A0A1U8B2V0</accession>
<feature type="region of interest" description="Disordered" evidence="1">
    <location>
        <begin position="33"/>
        <end position="80"/>
    </location>
</feature>
<sequence length="301" mass="32912">MGSCISKCRPKPPPYNECNLVQDKLVISQAPATSPNVPLSINPSHSPLSSPSSSSLSFSSTSASTNSSSSSSTSNSSACSSSVLISKDRSSFSNEFLWSCIKENPHIVPAIPSKATPAKDLLVKRPPPRRSESSPSKQSIPPRRVAPQQLKRGRDSSPTLTRQKSFRRDFERPHSPSSLPSRTFRSPSPSRRLNNDEYRGVPGIKSIREVCSRNSTGLKTSAAKPTSLPARKEILLRPRSPSNNVTRDGVQLRNRETSTLHIRPDVAQNAVAEVLSYQDYSSLPMDDIDNPLISLDCFIFL</sequence>
<organism evidence="2 3">
    <name type="scientific">Nelumbo nucifera</name>
    <name type="common">Sacred lotus</name>
    <dbReference type="NCBI Taxonomy" id="4432"/>
    <lineage>
        <taxon>Eukaryota</taxon>
        <taxon>Viridiplantae</taxon>
        <taxon>Streptophyta</taxon>
        <taxon>Embryophyta</taxon>
        <taxon>Tracheophyta</taxon>
        <taxon>Spermatophyta</taxon>
        <taxon>Magnoliopsida</taxon>
        <taxon>Proteales</taxon>
        <taxon>Nelumbonaceae</taxon>
        <taxon>Nelumbo</taxon>
    </lineage>
</organism>
<evidence type="ECO:0000313" key="2">
    <source>
        <dbReference type="Proteomes" id="UP000189703"/>
    </source>
</evidence>
<name>A0A1U8B2V0_NELNU</name>
<proteinExistence type="predicted"/>
<dbReference type="OrthoDB" id="1745046at2759"/>
<reference evidence="3" key="1">
    <citation type="submission" date="2025-08" db="UniProtKB">
        <authorList>
            <consortium name="RefSeq"/>
        </authorList>
    </citation>
    <scope>IDENTIFICATION</scope>
</reference>
<dbReference type="GeneID" id="104606695"/>